<comment type="caution">
    <text evidence="4">The sequence shown here is derived from an EMBL/GenBank/DDBJ whole genome shotgun (WGS) entry which is preliminary data.</text>
</comment>
<dbReference type="InterPro" id="IPR011065">
    <property type="entry name" value="Kunitz_inhibitor_STI-like_sf"/>
</dbReference>
<sequence length="204" mass="22369">MTDFLISASITLVILLSILSHSTADLVDIDGNPILNGGHYYIIPITTTASTSGLTYTEKEDIDDVCPLYITKETTENSPGTPVKISSEARTLHISLDEPVSLTFQAFASCLNLLAWDITFDPLGRKVYITAGGDQSSMDKYPFSIIKKDNSLASIYELKYGTGTNVVLYEDDGLLGLIFTPNSTMVSFKKTEYFLELPTTSKIQ</sequence>
<dbReference type="GO" id="GO:0004866">
    <property type="term" value="F:endopeptidase inhibitor activity"/>
    <property type="evidence" value="ECO:0007669"/>
    <property type="project" value="InterPro"/>
</dbReference>
<dbReference type="AlphaFoldDB" id="A0AAW1NFM5"/>
<comment type="similarity">
    <text evidence="1">Belongs to the protease inhibitor I3 (leguminous Kunitz-type inhibitor) family.</text>
</comment>
<keyword evidence="2" id="KW-1015">Disulfide bond</keyword>
<dbReference type="PANTHER" id="PTHR33107:SF81">
    <property type="entry name" value="TRYPSIN INHIBITOR A"/>
    <property type="match status" value="1"/>
</dbReference>
<keyword evidence="5" id="KW-1185">Reference proteome</keyword>
<evidence type="ECO:0000256" key="1">
    <source>
        <dbReference type="ARBA" id="ARBA00005440"/>
    </source>
</evidence>
<gene>
    <name evidence="4" type="ORF">RND81_01G140200</name>
</gene>
<accession>A0AAW1NFM5</accession>
<dbReference type="Proteomes" id="UP001443914">
    <property type="component" value="Unassembled WGS sequence"/>
</dbReference>
<feature type="signal peptide" evidence="3">
    <location>
        <begin position="1"/>
        <end position="24"/>
    </location>
</feature>
<dbReference type="Pfam" id="PF00197">
    <property type="entry name" value="Kunitz_legume"/>
    <property type="match status" value="1"/>
</dbReference>
<dbReference type="PRINTS" id="PR00291">
    <property type="entry name" value="KUNITZINHBTR"/>
</dbReference>
<evidence type="ECO:0000256" key="2">
    <source>
        <dbReference type="ARBA" id="ARBA00023157"/>
    </source>
</evidence>
<dbReference type="SUPFAM" id="SSF50386">
    <property type="entry name" value="STI-like"/>
    <property type="match status" value="1"/>
</dbReference>
<protein>
    <submittedName>
        <fullName evidence="4">Uncharacterized protein</fullName>
    </submittedName>
</protein>
<dbReference type="EMBL" id="JBDFQZ010000001">
    <property type="protein sequence ID" value="KAK9757108.1"/>
    <property type="molecule type" value="Genomic_DNA"/>
</dbReference>
<keyword evidence="3" id="KW-0732">Signal</keyword>
<organism evidence="4 5">
    <name type="scientific">Saponaria officinalis</name>
    <name type="common">Common soapwort</name>
    <name type="synonym">Lychnis saponaria</name>
    <dbReference type="NCBI Taxonomy" id="3572"/>
    <lineage>
        <taxon>Eukaryota</taxon>
        <taxon>Viridiplantae</taxon>
        <taxon>Streptophyta</taxon>
        <taxon>Embryophyta</taxon>
        <taxon>Tracheophyta</taxon>
        <taxon>Spermatophyta</taxon>
        <taxon>Magnoliopsida</taxon>
        <taxon>eudicotyledons</taxon>
        <taxon>Gunneridae</taxon>
        <taxon>Pentapetalae</taxon>
        <taxon>Caryophyllales</taxon>
        <taxon>Caryophyllaceae</taxon>
        <taxon>Caryophylleae</taxon>
        <taxon>Saponaria</taxon>
    </lineage>
</organism>
<dbReference type="PROSITE" id="PS00283">
    <property type="entry name" value="SOYBEAN_KUNITZ"/>
    <property type="match status" value="1"/>
</dbReference>
<dbReference type="PANTHER" id="PTHR33107">
    <property type="entry name" value="KUNITZ TRYPSIN INHIBITOR 2"/>
    <property type="match status" value="1"/>
</dbReference>
<evidence type="ECO:0000313" key="4">
    <source>
        <dbReference type="EMBL" id="KAK9757108.1"/>
    </source>
</evidence>
<name>A0AAW1NFM5_SAPOF</name>
<dbReference type="Gene3D" id="2.80.10.50">
    <property type="match status" value="1"/>
</dbReference>
<evidence type="ECO:0000313" key="5">
    <source>
        <dbReference type="Proteomes" id="UP001443914"/>
    </source>
</evidence>
<proteinExistence type="inferred from homology"/>
<dbReference type="SMART" id="SM00452">
    <property type="entry name" value="STI"/>
    <property type="match status" value="1"/>
</dbReference>
<evidence type="ECO:0000256" key="3">
    <source>
        <dbReference type="SAM" id="SignalP"/>
    </source>
</evidence>
<dbReference type="InterPro" id="IPR002160">
    <property type="entry name" value="Prot_inh_Kunz-lg"/>
</dbReference>
<feature type="chain" id="PRO_5043856000" evidence="3">
    <location>
        <begin position="25"/>
        <end position="204"/>
    </location>
</feature>
<reference evidence="4" key="1">
    <citation type="submission" date="2024-03" db="EMBL/GenBank/DDBJ databases">
        <title>WGS assembly of Saponaria officinalis var. Norfolk2.</title>
        <authorList>
            <person name="Jenkins J."/>
            <person name="Shu S."/>
            <person name="Grimwood J."/>
            <person name="Barry K."/>
            <person name="Goodstein D."/>
            <person name="Schmutz J."/>
            <person name="Leebens-Mack J."/>
            <person name="Osbourn A."/>
        </authorList>
    </citation>
    <scope>NUCLEOTIDE SEQUENCE [LARGE SCALE GENOMIC DNA]</scope>
    <source>
        <strain evidence="4">JIC</strain>
    </source>
</reference>